<evidence type="ECO:0000256" key="1">
    <source>
        <dbReference type="SAM" id="Phobius"/>
    </source>
</evidence>
<accession>A0ABN7TER8</accession>
<sequence>MYRRFLSLRGNLNTQKIDFCSQLESEHTWTYLIVILGFPVIIVGPLLCMGAASVLNDLCDKWELDQAERVASRKHKKQAIYALHNALMGDIADLV</sequence>
<feature type="transmembrane region" description="Helical" evidence="1">
    <location>
        <begin position="31"/>
        <end position="55"/>
    </location>
</feature>
<gene>
    <name evidence="2" type="ORF">OKIOD_LOCUS16945</name>
</gene>
<protein>
    <submittedName>
        <fullName evidence="2">Oidioi.mRNA.OKI2018_I69.chr2.g8180.t1.cds</fullName>
    </submittedName>
</protein>
<keyword evidence="1" id="KW-0812">Transmembrane</keyword>
<keyword evidence="1" id="KW-1133">Transmembrane helix</keyword>
<organism evidence="2 3">
    <name type="scientific">Oikopleura dioica</name>
    <name type="common">Tunicate</name>
    <dbReference type="NCBI Taxonomy" id="34765"/>
    <lineage>
        <taxon>Eukaryota</taxon>
        <taxon>Metazoa</taxon>
        <taxon>Chordata</taxon>
        <taxon>Tunicata</taxon>
        <taxon>Appendicularia</taxon>
        <taxon>Copelata</taxon>
        <taxon>Oikopleuridae</taxon>
        <taxon>Oikopleura</taxon>
    </lineage>
</organism>
<proteinExistence type="predicted"/>
<dbReference type="Proteomes" id="UP001158576">
    <property type="component" value="Chromosome 2"/>
</dbReference>
<name>A0ABN7TER8_OIKDI</name>
<reference evidence="2 3" key="1">
    <citation type="submission" date="2021-04" db="EMBL/GenBank/DDBJ databases">
        <authorList>
            <person name="Bliznina A."/>
        </authorList>
    </citation>
    <scope>NUCLEOTIDE SEQUENCE [LARGE SCALE GENOMIC DNA]</scope>
</reference>
<keyword evidence="3" id="KW-1185">Reference proteome</keyword>
<evidence type="ECO:0000313" key="3">
    <source>
        <dbReference type="Proteomes" id="UP001158576"/>
    </source>
</evidence>
<keyword evidence="1" id="KW-0472">Membrane</keyword>
<dbReference type="EMBL" id="OU015567">
    <property type="protein sequence ID" value="CAG5114110.1"/>
    <property type="molecule type" value="Genomic_DNA"/>
</dbReference>
<evidence type="ECO:0000313" key="2">
    <source>
        <dbReference type="EMBL" id="CAG5114110.1"/>
    </source>
</evidence>